<dbReference type="Proteomes" id="UP001285441">
    <property type="component" value="Unassembled WGS sequence"/>
</dbReference>
<organism evidence="3 4">
    <name type="scientific">Podospora didyma</name>
    <dbReference type="NCBI Taxonomy" id="330526"/>
    <lineage>
        <taxon>Eukaryota</taxon>
        <taxon>Fungi</taxon>
        <taxon>Dikarya</taxon>
        <taxon>Ascomycota</taxon>
        <taxon>Pezizomycotina</taxon>
        <taxon>Sordariomycetes</taxon>
        <taxon>Sordariomycetidae</taxon>
        <taxon>Sordariales</taxon>
        <taxon>Podosporaceae</taxon>
        <taxon>Podospora</taxon>
    </lineage>
</organism>
<feature type="compositionally biased region" description="Basic and acidic residues" evidence="2">
    <location>
        <begin position="1281"/>
        <end position="1293"/>
    </location>
</feature>
<feature type="coiled-coil region" evidence="1">
    <location>
        <begin position="586"/>
        <end position="613"/>
    </location>
</feature>
<evidence type="ECO:0000256" key="1">
    <source>
        <dbReference type="SAM" id="Coils"/>
    </source>
</evidence>
<reference evidence="3" key="2">
    <citation type="submission" date="2023-06" db="EMBL/GenBank/DDBJ databases">
        <authorList>
            <consortium name="Lawrence Berkeley National Laboratory"/>
            <person name="Haridas S."/>
            <person name="Hensen N."/>
            <person name="Bonometti L."/>
            <person name="Westerberg I."/>
            <person name="Brannstrom I.O."/>
            <person name="Guillou S."/>
            <person name="Cros-Aarteil S."/>
            <person name="Calhoun S."/>
            <person name="Kuo A."/>
            <person name="Mondo S."/>
            <person name="Pangilinan J."/>
            <person name="Riley R."/>
            <person name="LaButti K."/>
            <person name="Andreopoulos B."/>
            <person name="Lipzen A."/>
            <person name="Chen C."/>
            <person name="Yanf M."/>
            <person name="Daum C."/>
            <person name="Ng V."/>
            <person name="Clum A."/>
            <person name="Steindorff A."/>
            <person name="Ohm R."/>
            <person name="Martin F."/>
            <person name="Silar P."/>
            <person name="Natvig D."/>
            <person name="Lalanne C."/>
            <person name="Gautier V."/>
            <person name="Ament-velasquez S.L."/>
            <person name="Kruys A."/>
            <person name="Hutchinson M.I."/>
            <person name="Powell A.J."/>
            <person name="Barry K."/>
            <person name="Miller A.N."/>
            <person name="Grigoriev I.V."/>
            <person name="Debuchy R."/>
            <person name="Gladieux P."/>
            <person name="Thoren M.H."/>
            <person name="Johannesson H."/>
        </authorList>
    </citation>
    <scope>NUCLEOTIDE SEQUENCE</scope>
    <source>
        <strain evidence="3">CBS 232.78</strain>
    </source>
</reference>
<dbReference type="PANTHER" id="PTHR42055:SF1">
    <property type="entry name" value="YALI0E03476P"/>
    <property type="match status" value="1"/>
</dbReference>
<accession>A0AAE0U1H6</accession>
<feature type="region of interest" description="Disordered" evidence="2">
    <location>
        <begin position="1"/>
        <end position="25"/>
    </location>
</feature>
<feature type="region of interest" description="Disordered" evidence="2">
    <location>
        <begin position="182"/>
        <end position="228"/>
    </location>
</feature>
<protein>
    <submittedName>
        <fullName evidence="3">ARS binding protein 2-domain-containing protein</fullName>
    </submittedName>
</protein>
<dbReference type="InterPro" id="IPR018562">
    <property type="entry name" value="ARS-binding_2"/>
</dbReference>
<dbReference type="EMBL" id="JAULSW010000003">
    <property type="protein sequence ID" value="KAK3387457.1"/>
    <property type="molecule type" value="Genomic_DNA"/>
</dbReference>
<dbReference type="Pfam" id="PF09441">
    <property type="entry name" value="Abp2"/>
    <property type="match status" value="1"/>
</dbReference>
<feature type="region of interest" description="Disordered" evidence="2">
    <location>
        <begin position="552"/>
        <end position="573"/>
    </location>
</feature>
<name>A0AAE0U1H6_9PEZI</name>
<keyword evidence="4" id="KW-1185">Reference proteome</keyword>
<keyword evidence="1" id="KW-0175">Coiled coil</keyword>
<gene>
    <name evidence="3" type="ORF">B0H63DRAFT_431342</name>
</gene>
<evidence type="ECO:0000313" key="4">
    <source>
        <dbReference type="Proteomes" id="UP001285441"/>
    </source>
</evidence>
<comment type="caution">
    <text evidence="3">The sequence shown here is derived from an EMBL/GenBank/DDBJ whole genome shotgun (WGS) entry which is preliminary data.</text>
</comment>
<sequence>MQRPPETQFRPSPSPSPSMRRALPDRNVTSASIEDGYVTFILYCNPGVPLDTDSAALREAFRNLPKSGGKTFSTFTLFELIKQLESKELKTWAELALKLGVDPPDQEKGQSSQKIQQYAVRLKRWMHSMHVDAFFEYLQNHPHPYWTETPSDQTPITDLERDGVAAEDDMALRALLPHIKPRRARHRMKGEDDSGKLASSRPSPQGEELAAGARNEESEPWTAHPDGRGSVFLFPVSDPSRLNTPMAEPPAPNWNGNDVAQTPLTAYPHSALTPNTRNAFWADLSEPKSAITPPPINPPAVNIPPAAPTVIPPTSAPPTPIQMVQSPVQYTPTSAGPSRPAKRSRLSLQVPERVGGEVRLATPPLPPPAVPPVVMVNGQTPQAQNGSGPHQQAGDPSTAGIFNQHVGGYAGGHIANPSGAPISHPRLFFQDRLDRTNKDELEGVFMYELLTASWYDAKGNRVPPCGVEEAWGLTQTVVDNLLKAAATKEAFLINLAALAGGNILMPKGSLRVTRLEELSDRTRYYSCWELRFGDMRGEYTMEETVMHDKWKKKPLQPDKDGRSTTVAAGEPAATTNGGMAEVEASADYWQNKYKEMARKLQQADKELTLLRHKTRIISIPQPRLSVSLCSAEDIDGDLQVNKRLLNSIIFLSISQADRLESSMPKQYVVCGRPVPRFGSRHLSLLLVVISLFAVFSLLFTLPSSVPGPNLQVAVNKSSSSHKWSIYSSFKSRTFKSPWIHKISPFSQKAHVPERQANDTYGETSWYSNFKWLSQPFSSSVTHDENRQVLPVAPRRPNIFCYFDNTVKKEKAEKQAESELLLAWRRAWWAQGFKPIILTPAEARNNPRYGELLKRVKMDSPLMEDFMRWLAWENMGGGILAHRLLFPMGAFDDPLLVFLRRAEFPALTRWKDLEDGLFVGPTKEITASIKLAMSSPHLKTAEDFLATLAAEKDENPFSIDTTKSKSLAYYSTSTLKSAYKNGGETITAPGLKNLTQLIESHLHLTWQNLFPSGIAVVKPLPYHTTHIISPAYRLATQLASCPDTPLPKSCPPNAPKCTQCSTTRPLKISTPAHYTNKSTLYTIGTVPHPYTTATLNFLQSSITIPWIRRKSSRDAWITSLTTTLFPDNVSGAPRILKFKEAVASETYAARSLWLLAEPAAQNEDGNNLMDDLDWHFGFALPAALKDVEVPPHDPRDGPVALPEELKLEPGLLERAQAIVGGGGSKKDRATKEERQVREAVEAWNLADAEAWRFARAYLARKTVERMGWEQKESKYAGGMGSDKGRRSGWDRWLD</sequence>
<proteinExistence type="predicted"/>
<evidence type="ECO:0000313" key="3">
    <source>
        <dbReference type="EMBL" id="KAK3387457.1"/>
    </source>
</evidence>
<dbReference type="PANTHER" id="PTHR42055">
    <property type="entry name" value="YALI0E03476P"/>
    <property type="match status" value="1"/>
</dbReference>
<reference evidence="3" key="1">
    <citation type="journal article" date="2023" name="Mol. Phylogenet. Evol.">
        <title>Genome-scale phylogeny and comparative genomics of the fungal order Sordariales.</title>
        <authorList>
            <person name="Hensen N."/>
            <person name="Bonometti L."/>
            <person name="Westerberg I."/>
            <person name="Brannstrom I.O."/>
            <person name="Guillou S."/>
            <person name="Cros-Aarteil S."/>
            <person name="Calhoun S."/>
            <person name="Haridas S."/>
            <person name="Kuo A."/>
            <person name="Mondo S."/>
            <person name="Pangilinan J."/>
            <person name="Riley R."/>
            <person name="LaButti K."/>
            <person name="Andreopoulos B."/>
            <person name="Lipzen A."/>
            <person name="Chen C."/>
            <person name="Yan M."/>
            <person name="Daum C."/>
            <person name="Ng V."/>
            <person name="Clum A."/>
            <person name="Steindorff A."/>
            <person name="Ohm R.A."/>
            <person name="Martin F."/>
            <person name="Silar P."/>
            <person name="Natvig D.O."/>
            <person name="Lalanne C."/>
            <person name="Gautier V."/>
            <person name="Ament-Velasquez S.L."/>
            <person name="Kruys A."/>
            <person name="Hutchinson M.I."/>
            <person name="Powell A.J."/>
            <person name="Barry K."/>
            <person name="Miller A.N."/>
            <person name="Grigoriev I.V."/>
            <person name="Debuchy R."/>
            <person name="Gladieux P."/>
            <person name="Hiltunen Thoren M."/>
            <person name="Johannesson H."/>
        </authorList>
    </citation>
    <scope>NUCLEOTIDE SEQUENCE</scope>
    <source>
        <strain evidence="3">CBS 232.78</strain>
    </source>
</reference>
<evidence type="ECO:0000256" key="2">
    <source>
        <dbReference type="SAM" id="MobiDB-lite"/>
    </source>
</evidence>
<feature type="region of interest" description="Disordered" evidence="2">
    <location>
        <begin position="1268"/>
        <end position="1293"/>
    </location>
</feature>